<accession>A0ABW3UUP5</accession>
<reference evidence="2" key="1">
    <citation type="journal article" date="2019" name="Int. J. Syst. Evol. Microbiol.">
        <title>The Global Catalogue of Microorganisms (GCM) 10K type strain sequencing project: providing services to taxonomists for standard genome sequencing and annotation.</title>
        <authorList>
            <consortium name="The Broad Institute Genomics Platform"/>
            <consortium name="The Broad Institute Genome Sequencing Center for Infectious Disease"/>
            <person name="Wu L."/>
            <person name="Ma J."/>
        </authorList>
    </citation>
    <scope>NUCLEOTIDE SEQUENCE [LARGE SCALE GENOMIC DNA]</scope>
    <source>
        <strain evidence="2">CCUG 53270</strain>
    </source>
</reference>
<evidence type="ECO:0000313" key="1">
    <source>
        <dbReference type="EMBL" id="MFD1223245.1"/>
    </source>
</evidence>
<protein>
    <submittedName>
        <fullName evidence="1">Spo0E family sporulation regulatory protein-aspartic acid phosphatase</fullName>
    </submittedName>
</protein>
<keyword evidence="2" id="KW-1185">Reference proteome</keyword>
<dbReference type="RefSeq" id="WP_079910406.1">
    <property type="nucleotide sequence ID" value="NZ_BAABJG010000022.1"/>
</dbReference>
<organism evidence="1 2">
    <name type="scientific">Paenibacillus vulneris</name>
    <dbReference type="NCBI Taxonomy" id="1133364"/>
    <lineage>
        <taxon>Bacteria</taxon>
        <taxon>Bacillati</taxon>
        <taxon>Bacillota</taxon>
        <taxon>Bacilli</taxon>
        <taxon>Bacillales</taxon>
        <taxon>Paenibacillaceae</taxon>
        <taxon>Paenibacillus</taxon>
    </lineage>
</organism>
<gene>
    <name evidence="1" type="ORF">ACFQ4B_24285</name>
</gene>
<dbReference type="InterPro" id="IPR036638">
    <property type="entry name" value="HLH_DNA-bd_sf"/>
</dbReference>
<dbReference type="Pfam" id="PF09388">
    <property type="entry name" value="SpoOE-like"/>
    <property type="match status" value="1"/>
</dbReference>
<dbReference type="InterPro" id="IPR018540">
    <property type="entry name" value="Spo0E-like"/>
</dbReference>
<evidence type="ECO:0000313" key="2">
    <source>
        <dbReference type="Proteomes" id="UP001597180"/>
    </source>
</evidence>
<name>A0ABW3UUP5_9BACL</name>
<comment type="caution">
    <text evidence="1">The sequence shown here is derived from an EMBL/GenBank/DDBJ whole genome shotgun (WGS) entry which is preliminary data.</text>
</comment>
<dbReference type="InterPro" id="IPR037208">
    <property type="entry name" value="Spo0E-like_sf"/>
</dbReference>
<dbReference type="EMBL" id="JBHTLU010000034">
    <property type="protein sequence ID" value="MFD1223245.1"/>
    <property type="molecule type" value="Genomic_DNA"/>
</dbReference>
<dbReference type="Proteomes" id="UP001597180">
    <property type="component" value="Unassembled WGS sequence"/>
</dbReference>
<dbReference type="Gene3D" id="4.10.280.10">
    <property type="entry name" value="Helix-loop-helix DNA-binding domain"/>
    <property type="match status" value="1"/>
</dbReference>
<proteinExistence type="predicted"/>
<sequence>MSSDPSRLEEEIEALKRHLAQVVVKHQYNFGHPDVLAISQKLDSYILEQMKSK</sequence>
<dbReference type="SUPFAM" id="SSF140500">
    <property type="entry name" value="BAS1536-like"/>
    <property type="match status" value="1"/>
</dbReference>